<feature type="non-terminal residue" evidence="2">
    <location>
        <position position="1"/>
    </location>
</feature>
<gene>
    <name evidence="2" type="ORF">APZ42_003146</name>
</gene>
<sequence>EELPVKTLEEFVSFENLLLFDERKRASLVRFVRNIGGATEGDSVSRAWKEVVSVEVRAQCNWNGVRRGRIKKHKLNKSPIVLAVWNGLRQNPACSNFTDAALQFETVKAFVRAAEATRRIAARAILLAEREADHNDEHNAEENI</sequence>
<evidence type="ECO:0000313" key="3">
    <source>
        <dbReference type="Proteomes" id="UP000076858"/>
    </source>
</evidence>
<proteinExistence type="predicted"/>
<dbReference type="Pfam" id="PF16064">
    <property type="entry name" value="DUF4806"/>
    <property type="match status" value="1"/>
</dbReference>
<accession>A0A164HSQ9</accession>
<comment type="caution">
    <text evidence="2">The sequence shown here is derived from an EMBL/GenBank/DDBJ whole genome shotgun (WGS) entry which is preliminary data.</text>
</comment>
<evidence type="ECO:0000259" key="1">
    <source>
        <dbReference type="Pfam" id="PF16064"/>
    </source>
</evidence>
<name>A0A164HSQ9_9CRUS</name>
<dbReference type="EMBL" id="LRGB01009628">
    <property type="protein sequence ID" value="KZS00525.1"/>
    <property type="molecule type" value="Genomic_DNA"/>
</dbReference>
<keyword evidence="3" id="KW-1185">Reference proteome</keyword>
<organism evidence="2 3">
    <name type="scientific">Daphnia magna</name>
    <dbReference type="NCBI Taxonomy" id="35525"/>
    <lineage>
        <taxon>Eukaryota</taxon>
        <taxon>Metazoa</taxon>
        <taxon>Ecdysozoa</taxon>
        <taxon>Arthropoda</taxon>
        <taxon>Crustacea</taxon>
        <taxon>Branchiopoda</taxon>
        <taxon>Diplostraca</taxon>
        <taxon>Cladocera</taxon>
        <taxon>Anomopoda</taxon>
        <taxon>Daphniidae</taxon>
        <taxon>Daphnia</taxon>
    </lineage>
</organism>
<dbReference type="OrthoDB" id="6371090at2759"/>
<dbReference type="Proteomes" id="UP000076858">
    <property type="component" value="Unassembled WGS sequence"/>
</dbReference>
<feature type="domain" description="DUF4806" evidence="1">
    <location>
        <begin position="2"/>
        <end position="80"/>
    </location>
</feature>
<protein>
    <recommendedName>
        <fullName evidence="1">DUF4806 domain-containing protein</fullName>
    </recommendedName>
</protein>
<reference evidence="2 3" key="1">
    <citation type="submission" date="2016-03" db="EMBL/GenBank/DDBJ databases">
        <title>EvidentialGene: Evidence-directed Construction of Genes on Genomes.</title>
        <authorList>
            <person name="Gilbert D.G."/>
            <person name="Choi J.-H."/>
            <person name="Mockaitis K."/>
            <person name="Colbourne J."/>
            <person name="Pfrender M."/>
        </authorList>
    </citation>
    <scope>NUCLEOTIDE SEQUENCE [LARGE SCALE GENOMIC DNA]</scope>
    <source>
        <strain evidence="2 3">Xinb3</strain>
        <tissue evidence="2">Complete organism</tissue>
    </source>
</reference>
<dbReference type="AlphaFoldDB" id="A0A164HSQ9"/>
<dbReference type="InterPro" id="IPR032071">
    <property type="entry name" value="DUF4806"/>
</dbReference>
<dbReference type="PANTHER" id="PTHR34153:SF2">
    <property type="entry name" value="SI:CH211-262H13.3-RELATED"/>
    <property type="match status" value="1"/>
</dbReference>
<evidence type="ECO:0000313" key="2">
    <source>
        <dbReference type="EMBL" id="KZS00525.1"/>
    </source>
</evidence>
<dbReference type="PANTHER" id="PTHR34153">
    <property type="entry name" value="SI:CH211-262H13.3-RELATED-RELATED"/>
    <property type="match status" value="1"/>
</dbReference>